<gene>
    <name evidence="3" type="ORF">SE37_00150</name>
</gene>
<name>A0A0C1TZW2_9BACT</name>
<dbReference type="CDD" id="cd16325">
    <property type="entry name" value="LolA"/>
    <property type="match status" value="1"/>
</dbReference>
<dbReference type="Gene3D" id="2.50.20.10">
    <property type="entry name" value="Lipoprotein localisation LolA/LolB/LppX"/>
    <property type="match status" value="1"/>
</dbReference>
<proteinExistence type="predicted"/>
<evidence type="ECO:0000313" key="3">
    <source>
        <dbReference type="EMBL" id="KIE41155.1"/>
    </source>
</evidence>
<feature type="signal peptide" evidence="2">
    <location>
        <begin position="1"/>
        <end position="26"/>
    </location>
</feature>
<organism evidence="3 4">
    <name type="scientific">Geobacter soli</name>
    <dbReference type="NCBI Taxonomy" id="1510391"/>
    <lineage>
        <taxon>Bacteria</taxon>
        <taxon>Pseudomonadati</taxon>
        <taxon>Thermodesulfobacteriota</taxon>
        <taxon>Desulfuromonadia</taxon>
        <taxon>Geobacterales</taxon>
        <taxon>Geobacteraceae</taxon>
        <taxon>Geobacter</taxon>
    </lineage>
</organism>
<protein>
    <submittedName>
        <fullName evidence="3">Cell envelope biogenesis protein LolA</fullName>
    </submittedName>
</protein>
<dbReference type="Pfam" id="PF03548">
    <property type="entry name" value="LolA"/>
    <property type="match status" value="1"/>
</dbReference>
<evidence type="ECO:0000313" key="4">
    <source>
        <dbReference type="Proteomes" id="UP000031433"/>
    </source>
</evidence>
<dbReference type="InterPro" id="IPR029046">
    <property type="entry name" value="LolA/LolB/LppX"/>
</dbReference>
<keyword evidence="4" id="KW-1185">Reference proteome</keyword>
<dbReference type="SUPFAM" id="SSF89392">
    <property type="entry name" value="Prokaryotic lipoproteins and lipoprotein localization factors"/>
    <property type="match status" value="1"/>
</dbReference>
<dbReference type="Proteomes" id="UP000031433">
    <property type="component" value="Unassembled WGS sequence"/>
</dbReference>
<sequence>MIASRLARILFAFVLLALAVPAPGHAARISPREGLEFLRSAFAGVNDFTAEITQEKQIALMKKKLVTNGMVRFRKPDSFMMELNPPHASRVLLRDNVISTLLPADGVRQKIVLPPDEGLARWFALMEKPVTSVPDGVAVQAERNGDAVTISIAPSQGRGVKNLQVILATDGKLRRVVIEEQNRDRTVISFRNVRRNVGLTDRDFRIE</sequence>
<evidence type="ECO:0000256" key="2">
    <source>
        <dbReference type="SAM" id="SignalP"/>
    </source>
</evidence>
<evidence type="ECO:0000256" key="1">
    <source>
        <dbReference type="ARBA" id="ARBA00022729"/>
    </source>
</evidence>
<dbReference type="InterPro" id="IPR004564">
    <property type="entry name" value="OM_lipoprot_carrier_LolA-like"/>
</dbReference>
<reference evidence="3 4" key="1">
    <citation type="submission" date="2015-01" db="EMBL/GenBank/DDBJ databases">
        <title>Genome sequence of the anaerobic bacterium Geobacter soli GSS01, a dissimilatory Fe(III) reducer from soil.</title>
        <authorList>
            <person name="Yang G."/>
            <person name="Zhou S."/>
        </authorList>
    </citation>
    <scope>NUCLEOTIDE SEQUENCE [LARGE SCALE GENOMIC DNA]</scope>
    <source>
        <strain evidence="3 4">GSS01</strain>
    </source>
</reference>
<comment type="caution">
    <text evidence="3">The sequence shown here is derived from an EMBL/GenBank/DDBJ whole genome shotgun (WGS) entry which is preliminary data.</text>
</comment>
<feature type="chain" id="PRO_5002157359" evidence="2">
    <location>
        <begin position="27"/>
        <end position="207"/>
    </location>
</feature>
<dbReference type="AlphaFoldDB" id="A0A0C1TZW2"/>
<keyword evidence="1 2" id="KW-0732">Signal</keyword>
<dbReference type="RefSeq" id="WP_039642650.1">
    <property type="nucleotide sequence ID" value="NZ_JXBL01000001.1"/>
</dbReference>
<dbReference type="EMBL" id="JXBL01000001">
    <property type="protein sequence ID" value="KIE41155.1"/>
    <property type="molecule type" value="Genomic_DNA"/>
</dbReference>
<accession>A0A0C1TZW2</accession>